<proteinExistence type="predicted"/>
<dbReference type="PANTHER" id="PTHR48184">
    <property type="entry name" value="RICIN B-TYPE LECTIN DOMAIN-CONTAINING PROTEIN"/>
    <property type="match status" value="1"/>
</dbReference>
<dbReference type="Proteomes" id="UP000824035">
    <property type="component" value="Unassembled WGS sequence"/>
</dbReference>
<feature type="compositionally biased region" description="Low complexity" evidence="1">
    <location>
        <begin position="278"/>
        <end position="304"/>
    </location>
</feature>
<comment type="caution">
    <text evidence="2">The sequence shown here is derived from an EMBL/GenBank/DDBJ whole genome shotgun (WGS) entry which is preliminary data.</text>
</comment>
<dbReference type="InterPro" id="IPR036653">
    <property type="entry name" value="CinA-like_C"/>
</dbReference>
<gene>
    <name evidence="2" type="ORF">H9813_04835</name>
</gene>
<protein>
    <submittedName>
        <fullName evidence="2">SpoIID/LytB domain-containing protein</fullName>
    </submittedName>
</protein>
<dbReference type="InterPro" id="IPR023365">
    <property type="entry name" value="Sortase_dom-sf"/>
</dbReference>
<reference evidence="2" key="1">
    <citation type="journal article" date="2021" name="PeerJ">
        <title>Extensive microbial diversity within the chicken gut microbiome revealed by metagenomics and culture.</title>
        <authorList>
            <person name="Gilroy R."/>
            <person name="Ravi A."/>
            <person name="Getino M."/>
            <person name="Pursley I."/>
            <person name="Horton D.L."/>
            <person name="Alikhan N.F."/>
            <person name="Baker D."/>
            <person name="Gharbi K."/>
            <person name="Hall N."/>
            <person name="Watson M."/>
            <person name="Adriaenssens E.M."/>
            <person name="Foster-Nyarko E."/>
            <person name="Jarju S."/>
            <person name="Secka A."/>
            <person name="Antonio M."/>
            <person name="Oren A."/>
            <person name="Chaudhuri R.R."/>
            <person name="La Ragione R."/>
            <person name="Hildebrand F."/>
            <person name="Pallen M.J."/>
        </authorList>
    </citation>
    <scope>NUCLEOTIDE SEQUENCE</scope>
    <source>
        <strain evidence="2">ChiGjej4B4-18154</strain>
    </source>
</reference>
<dbReference type="EMBL" id="DXBV01000045">
    <property type="protein sequence ID" value="HIZ30544.1"/>
    <property type="molecule type" value="Genomic_DNA"/>
</dbReference>
<organism evidence="2 3">
    <name type="scientific">Candidatus Allofournierella merdipullorum</name>
    <dbReference type="NCBI Taxonomy" id="2838595"/>
    <lineage>
        <taxon>Bacteria</taxon>
        <taxon>Bacillati</taxon>
        <taxon>Bacillota</taxon>
        <taxon>Clostridia</taxon>
        <taxon>Eubacteriales</taxon>
        <taxon>Oscillospiraceae</taxon>
        <taxon>Allofournierella</taxon>
    </lineage>
</organism>
<feature type="compositionally biased region" description="Pro residues" evidence="1">
    <location>
        <begin position="264"/>
        <end position="277"/>
    </location>
</feature>
<dbReference type="InterPro" id="IPR013486">
    <property type="entry name" value="SpoIID/LytB"/>
</dbReference>
<accession>A0A9D2E422</accession>
<dbReference type="NCBIfam" id="TIGR02669">
    <property type="entry name" value="SpoIID_LytB"/>
    <property type="match status" value="1"/>
</dbReference>
<dbReference type="AlphaFoldDB" id="A0A9D2E422"/>
<dbReference type="GO" id="GO:0030435">
    <property type="term" value="P:sporulation resulting in formation of a cellular spore"/>
    <property type="evidence" value="ECO:0007669"/>
    <property type="project" value="InterPro"/>
</dbReference>
<feature type="compositionally biased region" description="Low complexity" evidence="1">
    <location>
        <begin position="667"/>
        <end position="707"/>
    </location>
</feature>
<feature type="region of interest" description="Disordered" evidence="1">
    <location>
        <begin position="641"/>
        <end position="731"/>
    </location>
</feature>
<evidence type="ECO:0000256" key="1">
    <source>
        <dbReference type="SAM" id="MobiDB-lite"/>
    </source>
</evidence>
<dbReference type="SUPFAM" id="SSF63817">
    <property type="entry name" value="Sortase"/>
    <property type="match status" value="1"/>
</dbReference>
<dbReference type="PANTHER" id="PTHR48184:SF3">
    <property type="entry name" value="SCP DOMAIN-CONTAINING PROTEIN"/>
    <property type="match status" value="1"/>
</dbReference>
<feature type="region of interest" description="Disordered" evidence="1">
    <location>
        <begin position="259"/>
        <end position="319"/>
    </location>
</feature>
<dbReference type="SUPFAM" id="SSF142433">
    <property type="entry name" value="CinA-like"/>
    <property type="match status" value="1"/>
</dbReference>
<reference evidence="2" key="2">
    <citation type="submission" date="2021-04" db="EMBL/GenBank/DDBJ databases">
        <authorList>
            <person name="Gilroy R."/>
        </authorList>
    </citation>
    <scope>NUCLEOTIDE SEQUENCE</scope>
    <source>
        <strain evidence="2">ChiGjej4B4-18154</strain>
    </source>
</reference>
<sequence>MDENCSRLVLRLFGPQLDQVTQVLRAAADQGCPGLNLLMKNGEYAVCVTARGGDGQAVCRRWKDYFESRFGDAVFCEGEESLAQVAVHALAEARRLFVAADAATGKLLDAALAGCDEAGGVYDFGAQSYAHPKRGGRVVPNKHLLKKYPNCPVQPAATRAHAALRVSGADWAAAYSPAEGEHPAFVLVCSEKYAWVRPLPAGGDQEALAAGWLLDMLRRMAQGKDMDSFVERFRVGGPAPKLELPGAALAGLASSAPAAAPKAPAAPEPPKAAPAPEAPKAAPAPAQPAPAAEAAPAQSAPAPAFTGKAPRADGAPADLLKPDEQLTSAAQLLFSDDAPVPSPEGQEQKPAGPHWGRMIGCILLVAAIAGGVALWLWQGGKLPGGGSVLGDVGYGTADYDDAARDYLLAQQAKDEGVAAYLALPSLDGSLVWSADAAAPDAQPGVVNAAGEELPRFTGSETLGQSQSNVIVRCPTASMEQLSQLTQEEVLKENSGFTLYTADGDYRYKVLAVYEWDPNEEGEAAFDLYSMQDLSNYQDYLTFVLGAKARSLYEMPADVRDGDAFVTLVADSPNADGRMLVITGRQLRENEAAILFGNQVQPAEQPLLPMAVYESEGLSAPSLTTLSQYWLNWYITGGATSSDVQEEAGMPDEDRPLSEVGGGETVEPSASPTPDASASPDPSASPNASASPKPSATPSASPSASAAPTPGPTPAPTPAPTPTPPPTSGSTITVTMNGVRQEMDLVECLAMIARNEMGANAPVEAYKAQMVAAHSWILSQGGAPSVSGLEPNETIRAAAREVASQILTYNGSVAFTPYFASAAFGTNSSQEVWGGARPYLINVDSPYDKDYASNWQSTRVYYKSEVAARAQERLGVDLNAYSDDPSTWFGDIVKNSSGYVTSIRVGNVTTTGRNLRENVLNNVNGKTLRSAAFDVVYDAGSEAFTFTVWGYGHGCGMSQMGAWGYAANGWGYADILAHYYPGTTLVTQ</sequence>
<evidence type="ECO:0000313" key="2">
    <source>
        <dbReference type="EMBL" id="HIZ30544.1"/>
    </source>
</evidence>
<evidence type="ECO:0000313" key="3">
    <source>
        <dbReference type="Proteomes" id="UP000824035"/>
    </source>
</evidence>
<feature type="compositionally biased region" description="Pro residues" evidence="1">
    <location>
        <begin position="708"/>
        <end position="726"/>
    </location>
</feature>
<dbReference type="Gene3D" id="2.40.260.10">
    <property type="entry name" value="Sortase"/>
    <property type="match status" value="1"/>
</dbReference>
<name>A0A9D2E422_9FIRM</name>